<dbReference type="GO" id="GO:0010468">
    <property type="term" value="P:regulation of gene expression"/>
    <property type="evidence" value="ECO:0007669"/>
    <property type="project" value="TreeGrafter"/>
</dbReference>
<evidence type="ECO:0000256" key="2">
    <source>
        <dbReference type="SAM" id="MobiDB-lite"/>
    </source>
</evidence>
<keyword evidence="5" id="KW-1185">Reference proteome</keyword>
<evidence type="ECO:0000313" key="5">
    <source>
        <dbReference type="Proteomes" id="UP000652761"/>
    </source>
</evidence>
<evidence type="ECO:0000313" key="4">
    <source>
        <dbReference type="EMBL" id="MQL95075.1"/>
    </source>
</evidence>
<dbReference type="EMBL" id="NMUH01001749">
    <property type="protein sequence ID" value="MQL95075.1"/>
    <property type="molecule type" value="Genomic_DNA"/>
</dbReference>
<accession>A0A843VGJ5</accession>
<comment type="caution">
    <text evidence="4">The sequence shown here is derived from an EMBL/GenBank/DDBJ whole genome shotgun (WGS) entry which is preliminary data.</text>
</comment>
<dbReference type="OrthoDB" id="1922547at2759"/>
<dbReference type="PANTHER" id="PTHR31304:SF1">
    <property type="entry name" value="LOB DOMAIN-CONTAINING PROTEIN 39"/>
    <property type="match status" value="1"/>
</dbReference>
<feature type="domain" description="LOB" evidence="3">
    <location>
        <begin position="1"/>
        <end position="107"/>
    </location>
</feature>
<protein>
    <recommendedName>
        <fullName evidence="3">LOB domain-containing protein</fullName>
    </recommendedName>
</protein>
<dbReference type="PANTHER" id="PTHR31304">
    <property type="entry name" value="LOB DOMAIN-CONTAINING PROTEIN 38"/>
    <property type="match status" value="1"/>
</dbReference>
<reference evidence="4" key="1">
    <citation type="submission" date="2017-07" db="EMBL/GenBank/DDBJ databases">
        <title>Taro Niue Genome Assembly and Annotation.</title>
        <authorList>
            <person name="Atibalentja N."/>
            <person name="Keating K."/>
            <person name="Fields C.J."/>
        </authorList>
    </citation>
    <scope>NUCLEOTIDE SEQUENCE</scope>
    <source>
        <strain evidence="4">Niue_2</strain>
        <tissue evidence="4">Leaf</tissue>
    </source>
</reference>
<evidence type="ECO:0000256" key="1">
    <source>
        <dbReference type="ARBA" id="ARBA00005474"/>
    </source>
</evidence>
<dbReference type="Proteomes" id="UP000652761">
    <property type="component" value="Unassembled WGS sequence"/>
</dbReference>
<sequence>MSCNGCRVLRKGCGEACALRSCLQWIESSEAQGNATLFVAKFFGRAGLVSFISAVPDRDRPALFRSLLFEACGRAVNPVGGAVELLQTGNGHLCQAAVETVLCGGSLYPLPAIVEVPLPPKLRPSSVPACEEDEDGVSGCSPVEPELCLTASPDAAQPRPRTSPSEGSVTTSADSGVPASTAAWQQQQQPRLLNLFV</sequence>
<proteinExistence type="inferred from homology"/>
<dbReference type="AlphaFoldDB" id="A0A843VGJ5"/>
<feature type="region of interest" description="Disordered" evidence="2">
    <location>
        <begin position="149"/>
        <end position="186"/>
    </location>
</feature>
<dbReference type="Pfam" id="PF03195">
    <property type="entry name" value="LOB"/>
    <property type="match status" value="1"/>
</dbReference>
<gene>
    <name evidence="4" type="ORF">Taro_027743</name>
</gene>
<feature type="compositionally biased region" description="Polar residues" evidence="2">
    <location>
        <begin position="160"/>
        <end position="174"/>
    </location>
</feature>
<organism evidence="4 5">
    <name type="scientific">Colocasia esculenta</name>
    <name type="common">Wild taro</name>
    <name type="synonym">Arum esculentum</name>
    <dbReference type="NCBI Taxonomy" id="4460"/>
    <lineage>
        <taxon>Eukaryota</taxon>
        <taxon>Viridiplantae</taxon>
        <taxon>Streptophyta</taxon>
        <taxon>Embryophyta</taxon>
        <taxon>Tracheophyta</taxon>
        <taxon>Spermatophyta</taxon>
        <taxon>Magnoliopsida</taxon>
        <taxon>Liliopsida</taxon>
        <taxon>Araceae</taxon>
        <taxon>Aroideae</taxon>
        <taxon>Colocasieae</taxon>
        <taxon>Colocasia</taxon>
    </lineage>
</organism>
<dbReference type="InterPro" id="IPR004883">
    <property type="entry name" value="LOB"/>
</dbReference>
<name>A0A843VGJ5_COLES</name>
<evidence type="ECO:0000259" key="3">
    <source>
        <dbReference type="PROSITE" id="PS50891"/>
    </source>
</evidence>
<dbReference type="PROSITE" id="PS50891">
    <property type="entry name" value="LOB"/>
    <property type="match status" value="1"/>
</dbReference>
<comment type="similarity">
    <text evidence="1">Belongs to the LOB domain-containing protein family.</text>
</comment>